<protein>
    <submittedName>
        <fullName evidence="2">Uncharacterized protein</fullName>
    </submittedName>
</protein>
<sequence>MIIFTAMTTTGKIVVANSPPHDLKNIYALGTIALVGGGEIIAPFSIILLILIHRPHRLPRRVHRNHAQHPVHWQSNRFFIYTNLLSRINRIRRRCDCSSGNRHESLVSPNNLTLIVALERLASNAQFAKLEEEIATNPLVLNKKAFPITISYAQEAFALAYRWPY</sequence>
<feature type="transmembrane region" description="Helical" evidence="1">
    <location>
        <begin position="26"/>
        <end position="52"/>
    </location>
</feature>
<accession>A0A6A6WYA7</accession>
<organism evidence="2 3">
    <name type="scientific">Melanomma pulvis-pyrius CBS 109.77</name>
    <dbReference type="NCBI Taxonomy" id="1314802"/>
    <lineage>
        <taxon>Eukaryota</taxon>
        <taxon>Fungi</taxon>
        <taxon>Dikarya</taxon>
        <taxon>Ascomycota</taxon>
        <taxon>Pezizomycotina</taxon>
        <taxon>Dothideomycetes</taxon>
        <taxon>Pleosporomycetidae</taxon>
        <taxon>Pleosporales</taxon>
        <taxon>Melanommataceae</taxon>
        <taxon>Melanomma</taxon>
    </lineage>
</organism>
<proteinExistence type="predicted"/>
<name>A0A6A6WYA7_9PLEO</name>
<keyword evidence="1" id="KW-0472">Membrane</keyword>
<keyword evidence="1" id="KW-1133">Transmembrane helix</keyword>
<keyword evidence="3" id="KW-1185">Reference proteome</keyword>
<evidence type="ECO:0000313" key="3">
    <source>
        <dbReference type="Proteomes" id="UP000799757"/>
    </source>
</evidence>
<evidence type="ECO:0000256" key="1">
    <source>
        <dbReference type="SAM" id="Phobius"/>
    </source>
</evidence>
<dbReference type="Proteomes" id="UP000799757">
    <property type="component" value="Unassembled WGS sequence"/>
</dbReference>
<evidence type="ECO:0000313" key="2">
    <source>
        <dbReference type="EMBL" id="KAF2788873.1"/>
    </source>
</evidence>
<gene>
    <name evidence="2" type="ORF">K505DRAFT_393731</name>
</gene>
<keyword evidence="1" id="KW-0812">Transmembrane</keyword>
<reference evidence="2" key="1">
    <citation type="journal article" date="2020" name="Stud. Mycol.">
        <title>101 Dothideomycetes genomes: a test case for predicting lifestyles and emergence of pathogens.</title>
        <authorList>
            <person name="Haridas S."/>
            <person name="Albert R."/>
            <person name="Binder M."/>
            <person name="Bloem J."/>
            <person name="Labutti K."/>
            <person name="Salamov A."/>
            <person name="Andreopoulos B."/>
            <person name="Baker S."/>
            <person name="Barry K."/>
            <person name="Bills G."/>
            <person name="Bluhm B."/>
            <person name="Cannon C."/>
            <person name="Castanera R."/>
            <person name="Culley D."/>
            <person name="Daum C."/>
            <person name="Ezra D."/>
            <person name="Gonzalez J."/>
            <person name="Henrissat B."/>
            <person name="Kuo A."/>
            <person name="Liang C."/>
            <person name="Lipzen A."/>
            <person name="Lutzoni F."/>
            <person name="Magnuson J."/>
            <person name="Mondo S."/>
            <person name="Nolan M."/>
            <person name="Ohm R."/>
            <person name="Pangilinan J."/>
            <person name="Park H.-J."/>
            <person name="Ramirez L."/>
            <person name="Alfaro M."/>
            <person name="Sun H."/>
            <person name="Tritt A."/>
            <person name="Yoshinaga Y."/>
            <person name="Zwiers L.-H."/>
            <person name="Turgeon B."/>
            <person name="Goodwin S."/>
            <person name="Spatafora J."/>
            <person name="Crous P."/>
            <person name="Grigoriev I."/>
        </authorList>
    </citation>
    <scope>NUCLEOTIDE SEQUENCE</scope>
    <source>
        <strain evidence="2">CBS 109.77</strain>
    </source>
</reference>
<dbReference type="EMBL" id="MU002180">
    <property type="protein sequence ID" value="KAF2788873.1"/>
    <property type="molecule type" value="Genomic_DNA"/>
</dbReference>
<dbReference type="AlphaFoldDB" id="A0A6A6WYA7"/>